<name>A0ABD6FKK6_9PSEU</name>
<feature type="compositionally biased region" description="Polar residues" evidence="1">
    <location>
        <begin position="81"/>
        <end position="92"/>
    </location>
</feature>
<sequence>MQPQPGWYQDPTGRNQLRYWDGNQWTTHIANNGVVGNEASPQAGQGEPAGATTPSAQQHAASNPQVTHTASGPQNAYAPQATISASGLTPSAPNGPHAAM</sequence>
<gene>
    <name evidence="3" type="ORF">DIU77_016650</name>
</gene>
<evidence type="ECO:0000313" key="4">
    <source>
        <dbReference type="Proteomes" id="UP000249324"/>
    </source>
</evidence>
<feature type="domain" description="DUF2510" evidence="2">
    <location>
        <begin position="5"/>
        <end position="33"/>
    </location>
</feature>
<dbReference type="AlphaFoldDB" id="A0ABD6FKK6"/>
<proteinExistence type="predicted"/>
<protein>
    <submittedName>
        <fullName evidence="3">DUF2510 domain-containing protein</fullName>
    </submittedName>
</protein>
<evidence type="ECO:0000313" key="3">
    <source>
        <dbReference type="EMBL" id="MFO7193875.1"/>
    </source>
</evidence>
<dbReference type="Pfam" id="PF10708">
    <property type="entry name" value="DUF2510"/>
    <property type="match status" value="1"/>
</dbReference>
<evidence type="ECO:0000256" key="1">
    <source>
        <dbReference type="SAM" id="MobiDB-lite"/>
    </source>
</evidence>
<dbReference type="EMBL" id="QGUI02000293">
    <property type="protein sequence ID" value="MFO7193875.1"/>
    <property type="molecule type" value="Genomic_DNA"/>
</dbReference>
<reference evidence="3 4" key="1">
    <citation type="journal article" date="2021" name="BMC Genomics">
        <title>Genome-resolved metagenome and metatranscriptome analyses of thermophilic composting reveal key bacterial players and their metabolic interactions.</title>
        <authorList>
            <person name="Braga L.P.P."/>
            <person name="Pereira R.V."/>
            <person name="Martins L.F."/>
            <person name="Moura L.M.S."/>
            <person name="Sanchez F.B."/>
            <person name="Patane J.S.L."/>
            <person name="da Silva A.M."/>
            <person name="Setubal J.C."/>
        </authorList>
    </citation>
    <scope>NUCLEOTIDE SEQUENCE [LARGE SCALE GENOMIC DNA]</scope>
    <source>
        <strain evidence="3">ZC4RG45</strain>
    </source>
</reference>
<organism evidence="3 4">
    <name type="scientific">Thermocrispum agreste</name>
    <dbReference type="NCBI Taxonomy" id="37925"/>
    <lineage>
        <taxon>Bacteria</taxon>
        <taxon>Bacillati</taxon>
        <taxon>Actinomycetota</taxon>
        <taxon>Actinomycetes</taxon>
        <taxon>Pseudonocardiales</taxon>
        <taxon>Pseudonocardiaceae</taxon>
        <taxon>Thermocrispum</taxon>
    </lineage>
</organism>
<feature type="region of interest" description="Disordered" evidence="1">
    <location>
        <begin position="32"/>
        <end position="100"/>
    </location>
</feature>
<accession>A0ABD6FKK6</accession>
<evidence type="ECO:0000259" key="2">
    <source>
        <dbReference type="Pfam" id="PF10708"/>
    </source>
</evidence>
<feature type="compositionally biased region" description="Polar residues" evidence="1">
    <location>
        <begin position="52"/>
        <end position="74"/>
    </location>
</feature>
<dbReference type="Proteomes" id="UP000249324">
    <property type="component" value="Unassembled WGS sequence"/>
</dbReference>
<comment type="caution">
    <text evidence="3">The sequence shown here is derived from an EMBL/GenBank/DDBJ whole genome shotgun (WGS) entry which is preliminary data.</text>
</comment>
<dbReference type="InterPro" id="IPR018929">
    <property type="entry name" value="DUF2510"/>
</dbReference>